<feature type="transmembrane region" description="Helical" evidence="1">
    <location>
        <begin position="170"/>
        <end position="194"/>
    </location>
</feature>
<evidence type="ECO:0000313" key="5">
    <source>
        <dbReference type="Proteomes" id="UP000295404"/>
    </source>
</evidence>
<reference evidence="2" key="1">
    <citation type="submission" date="2017-09" db="EMBL/GenBank/DDBJ databases">
        <authorList>
            <person name="Ehlers B."/>
            <person name="Leendertz F.H."/>
        </authorList>
    </citation>
    <scope>NUCLEOTIDE SEQUENCE [LARGE SCALE GENOMIC DNA]</scope>
    <source>
        <strain evidence="2">WG-1MB</strain>
    </source>
</reference>
<keyword evidence="1" id="KW-0472">Membrane</keyword>
<organism evidence="2 4">
    <name type="scientific">Methanohalophilus euhalobius</name>
    <dbReference type="NCBI Taxonomy" id="51203"/>
    <lineage>
        <taxon>Archaea</taxon>
        <taxon>Methanobacteriati</taxon>
        <taxon>Methanobacteriota</taxon>
        <taxon>Stenosarchaea group</taxon>
        <taxon>Methanomicrobia</taxon>
        <taxon>Methanosarcinales</taxon>
        <taxon>Methanosarcinaceae</taxon>
        <taxon>Methanohalophilus</taxon>
    </lineage>
</organism>
<reference evidence="3 5" key="3">
    <citation type="submission" date="2019-03" db="EMBL/GenBank/DDBJ databases">
        <title>Subsurface microbial communities from deep shales in Ohio and West Virginia, USA.</title>
        <authorList>
            <person name="Wrighton K."/>
        </authorList>
    </citation>
    <scope>NUCLEOTIDE SEQUENCE [LARGE SCALE GENOMIC DNA]</scope>
    <source>
        <strain evidence="3 5">WG1_MB</strain>
    </source>
</reference>
<dbReference type="Proteomes" id="UP000217726">
    <property type="component" value="Unassembled WGS sequence"/>
</dbReference>
<feature type="transmembrane region" description="Helical" evidence="1">
    <location>
        <begin position="39"/>
        <end position="61"/>
    </location>
</feature>
<protein>
    <submittedName>
        <fullName evidence="2">Predicted membrane protein</fullName>
    </submittedName>
    <submittedName>
        <fullName evidence="3">Putative membrane protein DUF2254</fullName>
    </submittedName>
</protein>
<name>A0A285EQU1_9EURY</name>
<dbReference type="EMBL" id="SMMS01000001">
    <property type="protein sequence ID" value="TCL11192.1"/>
    <property type="molecule type" value="Genomic_DNA"/>
</dbReference>
<evidence type="ECO:0000256" key="1">
    <source>
        <dbReference type="SAM" id="Phobius"/>
    </source>
</evidence>
<dbReference type="RefSeq" id="WP_096711451.1">
    <property type="nucleotide sequence ID" value="NZ_OBDR01000001.1"/>
</dbReference>
<evidence type="ECO:0000313" key="2">
    <source>
        <dbReference type="EMBL" id="SNY00574.1"/>
    </source>
</evidence>
<dbReference type="EMBL" id="OBDR01000001">
    <property type="protein sequence ID" value="SNY00574.1"/>
    <property type="molecule type" value="Genomic_DNA"/>
</dbReference>
<accession>A0A285EQU1</accession>
<gene>
    <name evidence="3" type="ORF">C7960_0307</name>
    <name evidence="2" type="ORF">SAMN06295989_101272</name>
</gene>
<feature type="transmembrane region" description="Helical" evidence="1">
    <location>
        <begin position="89"/>
        <end position="112"/>
    </location>
</feature>
<keyword evidence="1" id="KW-0812">Transmembrane</keyword>
<evidence type="ECO:0000313" key="3">
    <source>
        <dbReference type="EMBL" id="TCL11192.1"/>
    </source>
</evidence>
<dbReference type="AlphaFoldDB" id="A0A285EQU1"/>
<dbReference type="Pfam" id="PF10011">
    <property type="entry name" value="DUF2254"/>
    <property type="match status" value="1"/>
</dbReference>
<dbReference type="InterPro" id="IPR018723">
    <property type="entry name" value="DUF2254_membrane"/>
</dbReference>
<sequence>MDIYRKWKYAHEKRKDLGENNPSKLNLMDKIVYRIETSLFTKFLISIFLLLSFIVLFKYAFDNLFEILTSYLGISNIESQFPDNDSARYFYSAVAQSLAALLAISFSILLVYMQMIADKYSIQTIKHAFSNWKAVSIFSIFLITMVYSLFELCLIKNSSETSVTIYSNLSSLILVFMLVVFCVLLLIFFFFFIVNRIEPSNYIRETYKRIENAYLLRLGFVRDKYIEYNYIKDGVKDLENIKLSTFFEISNSEYQIKTKKCGLIRNINLSKLKKCSKILEEKSPESSLKICIPFNWEIKNSNFVLGSIESANDANANEISKLVTSAYSINNHNNNNFVTDCNNLSPISTFIIEMIKSSERDVSDEALREFTNLALKSIKYRKDFGLIGVDSQLDEAMLRFEFLSQFYQSFENITKTSIDQADLETINWILHYNKEIGFEAIDALDARSLHRATSFYLRLIYNFGDNHLDRIFHESDNLETKAIYDLRYQKEDENYVKKSEEILSTIIDYYEELTKLLIDRHSTLSTRCFYKLLDISKNINDFAYSNEKYKLKHELENLDKTSKNYLLVQNEIKVIEEKEKLSRNVQIFLNKKVYGLGIYFMINLENNNYKPEFVQKTLEVITEFFNLNNVYETFEKVVFEKKTLFKIEHWLDKIEDYQAHVLDTSYNERFLILISALIYKKHSRLSKSTNLNCFTKARIVTFEEELNKLNENIDVWNSILDSNAKFYFDEVLDKFKNFTIEQENALLDRVQKSSLSEEKLKSTILDITTSAEQNFEIRDFVRVEPIVENKELMTFHDLWRKARQGLVEPIENKWFIEKINFVDDDVDPHVYHGLEYLGKGIGEQIGINRSNYVLKQIYANLNVIENMFVFETFSVENLNIIKDKLEARGFAPNTIIASPDLDINFAMFGSNHWIEEIDIREDGALPDKTIILYDKNRIGTLKIIQKLKPLIKSDFDKDAIIKKELNDGKIRDDQVDDRLKYLDLLVKIEVFDKIKFKFDNKDAGVVMSIKSSPHH</sequence>
<evidence type="ECO:0000313" key="4">
    <source>
        <dbReference type="Proteomes" id="UP000217726"/>
    </source>
</evidence>
<keyword evidence="1" id="KW-1133">Transmembrane helix</keyword>
<reference evidence="4" key="2">
    <citation type="submission" date="2017-09" db="EMBL/GenBank/DDBJ databases">
        <authorList>
            <person name="Varghese N."/>
            <person name="Submissions S."/>
        </authorList>
    </citation>
    <scope>NUCLEOTIDE SEQUENCE [LARGE SCALE GENOMIC DNA]</scope>
    <source>
        <strain evidence="4">WG-1MB</strain>
    </source>
</reference>
<proteinExistence type="predicted"/>
<dbReference type="Proteomes" id="UP000295404">
    <property type="component" value="Unassembled WGS sequence"/>
</dbReference>
<keyword evidence="4" id="KW-1185">Reference proteome</keyword>